<evidence type="ECO:0000313" key="1">
    <source>
        <dbReference type="EMBL" id="QFR56034.1"/>
    </source>
</evidence>
<protein>
    <submittedName>
        <fullName evidence="1">Uncharacterized protein</fullName>
    </submittedName>
</protein>
<dbReference type="EMBL" id="MN095771">
    <property type="protein sequence ID" value="QFR56034.1"/>
    <property type="molecule type" value="Genomic_DNA"/>
</dbReference>
<keyword evidence="2" id="KW-1185">Reference proteome</keyword>
<sequence>MTSKVNVRKFGILKMKEMSDNAWLNIAGIDVKSDAGVKLKKLEGQLISDVVVFDEYEDDQRFLETWADARAFGAYCIPFSFFEVVAGEVE</sequence>
<accession>A0A5P8PHA7</accession>
<proteinExistence type="predicted"/>
<gene>
    <name evidence="1" type="ORF">CPT_Muldoon_078</name>
</gene>
<dbReference type="Proteomes" id="UP000326777">
    <property type="component" value="Genome"/>
</dbReference>
<name>A0A5P8PHA7_9CAUD</name>
<organism evidence="1 2">
    <name type="scientific">Serratia phage Muldoon</name>
    <dbReference type="NCBI Taxonomy" id="2601678"/>
    <lineage>
        <taxon>Viruses</taxon>
        <taxon>Duplodnaviria</taxon>
        <taxon>Heunggongvirae</taxon>
        <taxon>Uroviricota</taxon>
        <taxon>Caudoviricetes</taxon>
        <taxon>Muldoonvirus</taxon>
        <taxon>Muldoonvirus muldoon</taxon>
    </lineage>
</organism>
<evidence type="ECO:0000313" key="2">
    <source>
        <dbReference type="Proteomes" id="UP000326777"/>
    </source>
</evidence>
<reference evidence="2" key="1">
    <citation type="submission" date="2019-06" db="EMBL/GenBank/DDBJ databases">
        <title>Complete genome sequence of Serratia marcescens phage Muldoon.</title>
        <authorList>
            <person name="Campbell S."/>
            <person name="Atkinson C."/>
            <person name="Moreland R."/>
            <person name="Liu M."/>
            <person name="Ramsey J."/>
            <person name="Leavitt J."/>
        </authorList>
    </citation>
    <scope>NUCLEOTIDE SEQUENCE [LARGE SCALE GENOMIC DNA]</scope>
</reference>